<reference evidence="3 4" key="1">
    <citation type="journal article" date="2021" name="Comput. Struct. Biotechnol. J.">
        <title>De novo genome assembly of the potent medicinal plant Rehmannia glutinosa using nanopore technology.</title>
        <authorList>
            <person name="Ma L."/>
            <person name="Dong C."/>
            <person name="Song C."/>
            <person name="Wang X."/>
            <person name="Zheng X."/>
            <person name="Niu Y."/>
            <person name="Chen S."/>
            <person name="Feng W."/>
        </authorList>
    </citation>
    <scope>NUCLEOTIDE SEQUENCE [LARGE SCALE GENOMIC DNA]</scope>
    <source>
        <strain evidence="3">DH-2019</strain>
    </source>
</reference>
<dbReference type="InterPro" id="IPR006527">
    <property type="entry name" value="F-box-assoc_dom_typ1"/>
</dbReference>
<protein>
    <recommendedName>
        <fullName evidence="2">F-box associated beta-propeller type 1 domain-containing protein</fullName>
    </recommendedName>
</protein>
<keyword evidence="4" id="KW-1185">Reference proteome</keyword>
<dbReference type="Proteomes" id="UP001318860">
    <property type="component" value="Unassembled WGS sequence"/>
</dbReference>
<gene>
    <name evidence="3" type="ORF">DH2020_014209</name>
</gene>
<proteinExistence type="predicted"/>
<dbReference type="SUPFAM" id="SSF50965">
    <property type="entry name" value="Galactose oxidase, central domain"/>
    <property type="match status" value="1"/>
</dbReference>
<dbReference type="PANTHER" id="PTHR31672">
    <property type="entry name" value="BNACNNG10540D PROTEIN"/>
    <property type="match status" value="1"/>
</dbReference>
<dbReference type="InterPro" id="IPR050796">
    <property type="entry name" value="SCF_F-box_component"/>
</dbReference>
<evidence type="ECO:0000259" key="2">
    <source>
        <dbReference type="Pfam" id="PF07734"/>
    </source>
</evidence>
<evidence type="ECO:0000313" key="3">
    <source>
        <dbReference type="EMBL" id="KAK6151574.1"/>
    </source>
</evidence>
<evidence type="ECO:0000256" key="1">
    <source>
        <dbReference type="SAM" id="MobiDB-lite"/>
    </source>
</evidence>
<dbReference type="Pfam" id="PF07734">
    <property type="entry name" value="FBA_1"/>
    <property type="match status" value="1"/>
</dbReference>
<dbReference type="PANTHER" id="PTHR31672:SF13">
    <property type="entry name" value="F-BOX PROTEIN CPR30-LIKE"/>
    <property type="match status" value="1"/>
</dbReference>
<sequence>MEEMWTKMRSKMEKMRAHMHMMMDELRRQGQSPPIDPPGGASRPTICQIPSHKSEKDSNFRHERRIMLNYIGKLKQCSVRSLFYEPIIDAFDTDYSARIGDNKVAVVGSCDGLICLTINGKDSVLWNPSTRISKKLPDFDVEPEFGSYLNCGLGFDKSSDDYKVVGFYKNCLRPFEVIVKVYSLKTDQWRNIKTFMNRLMTDDPAIYANGKLHWIAYFESKWRIFFLDLETEEYGKLQLPNFEKRYFETRLGASEGCLYILSDHLTSADLWIIDDYGIGKDSWTKVVSIPDIDGCFLRYTYKSALCVLKNGKVLFQIDSKFVILDTTDGTLQYPEIGGRFYTATTYVESLVSLVG</sequence>
<feature type="region of interest" description="Disordered" evidence="1">
    <location>
        <begin position="28"/>
        <end position="58"/>
    </location>
</feature>
<dbReference type="NCBIfam" id="TIGR01640">
    <property type="entry name" value="F_box_assoc_1"/>
    <property type="match status" value="1"/>
</dbReference>
<dbReference type="InterPro" id="IPR017451">
    <property type="entry name" value="F-box-assoc_interact_dom"/>
</dbReference>
<evidence type="ECO:0000313" key="4">
    <source>
        <dbReference type="Proteomes" id="UP001318860"/>
    </source>
</evidence>
<name>A0ABR0WZ42_REHGL</name>
<dbReference type="InterPro" id="IPR011043">
    <property type="entry name" value="Gal_Oxase/kelch_b-propeller"/>
</dbReference>
<feature type="domain" description="F-box associated beta-propeller type 1" evidence="2">
    <location>
        <begin position="101"/>
        <end position="352"/>
    </location>
</feature>
<organism evidence="3 4">
    <name type="scientific">Rehmannia glutinosa</name>
    <name type="common">Chinese foxglove</name>
    <dbReference type="NCBI Taxonomy" id="99300"/>
    <lineage>
        <taxon>Eukaryota</taxon>
        <taxon>Viridiplantae</taxon>
        <taxon>Streptophyta</taxon>
        <taxon>Embryophyta</taxon>
        <taxon>Tracheophyta</taxon>
        <taxon>Spermatophyta</taxon>
        <taxon>Magnoliopsida</taxon>
        <taxon>eudicotyledons</taxon>
        <taxon>Gunneridae</taxon>
        <taxon>Pentapetalae</taxon>
        <taxon>asterids</taxon>
        <taxon>lamiids</taxon>
        <taxon>Lamiales</taxon>
        <taxon>Orobanchaceae</taxon>
        <taxon>Rehmannieae</taxon>
        <taxon>Rehmannia</taxon>
    </lineage>
</organism>
<dbReference type="EMBL" id="JABTTQ020000007">
    <property type="protein sequence ID" value="KAK6151574.1"/>
    <property type="molecule type" value="Genomic_DNA"/>
</dbReference>
<comment type="caution">
    <text evidence="3">The sequence shown here is derived from an EMBL/GenBank/DDBJ whole genome shotgun (WGS) entry which is preliminary data.</text>
</comment>
<accession>A0ABR0WZ42</accession>